<protein>
    <submittedName>
        <fullName evidence="1">Uncharacterized protein</fullName>
    </submittedName>
</protein>
<evidence type="ECO:0000313" key="1">
    <source>
        <dbReference type="EMBL" id="OMJ23984.1"/>
    </source>
</evidence>
<dbReference type="EMBL" id="LSSM01001924">
    <property type="protein sequence ID" value="OMJ23984.1"/>
    <property type="molecule type" value="Genomic_DNA"/>
</dbReference>
<comment type="caution">
    <text evidence="1">The sequence shown here is derived from an EMBL/GenBank/DDBJ whole genome shotgun (WGS) entry which is preliminary data.</text>
</comment>
<reference evidence="2" key="1">
    <citation type="submission" date="2017-01" db="EMBL/GenBank/DDBJ databases">
        <authorList>
            <person name="Wang Y."/>
            <person name="White M."/>
            <person name="Kvist S."/>
            <person name="Moncalvo J.-M."/>
        </authorList>
    </citation>
    <scope>NUCLEOTIDE SEQUENCE [LARGE SCALE GENOMIC DNA]</scope>
    <source>
        <strain evidence="2">ID-206-W2</strain>
    </source>
</reference>
<keyword evidence="2" id="KW-1185">Reference proteome</keyword>
<accession>A0A1R1YAR7</accession>
<organism evidence="1 2">
    <name type="scientific">Smittium culicis</name>
    <dbReference type="NCBI Taxonomy" id="133412"/>
    <lineage>
        <taxon>Eukaryota</taxon>
        <taxon>Fungi</taxon>
        <taxon>Fungi incertae sedis</taxon>
        <taxon>Zoopagomycota</taxon>
        <taxon>Kickxellomycotina</taxon>
        <taxon>Harpellomycetes</taxon>
        <taxon>Harpellales</taxon>
        <taxon>Legeriomycetaceae</taxon>
        <taxon>Smittium</taxon>
    </lineage>
</organism>
<sequence>MEIHQRKLNVFPTVTKSSKECIGSGEVKEDLTSYRRDAGTEGGGNGDTRKIKKNQSVTGGLNEYYDRGVSTISAKNRYGGYDDMVRGGGGGGITKSEIAGIRYEKIEGKSGKNVEGISDTRHNIRTDEKKGDSSNEFEDIFDSILRCCFEWELSEPYNKKNYSEYFKSYYPRDKRARTSYAKAFEDFNNNENFNRNIYSGGLLVYNSYDSETIIEKSGRTYRDSDSSVVGVKAGSAGVSEADEGFDNSCEKDYLAEKFTSDYYRKEPNSSSKVTLVSRDLSIQPETSERLNRDFICLDIDLNTRNGNVGKFSYDDDSYDEDDGMPIFTKLSGTFNTKNSSSSLLEKLKANRYGASNVLEIDDSDFLEASDNSDEVPSIFKSFEGVSNKIMFNRDAGSDGSINILGEANKGDRAIQIGNLERSKYSDIMVGKSNWSTNCALDLLNDINRKAFKSFEQDSKNHLGKPGTDEYLGMNVSQYSFMSALSNSTGTTAAIFANEAGQNWTNAEKSESVELKYINSGSSSYNKNLDRYYRPGGNYDSLLKLESKMHERLGGSKNMVDGDQLESKKSGVGKFLKKTGNYLKTRSSIIFNKQQEDTDSDIFNCDKGVAKNRKSRVLNNFRSSIDFSKVIRSDWEKTNIEPTKSLRKGHKSMLNFNKFKSDANINFKKEKLVEGRSGIVKSLFKIINIK</sequence>
<name>A0A1R1YAR7_9FUNG</name>
<dbReference type="OrthoDB" id="5619409at2759"/>
<proteinExistence type="predicted"/>
<evidence type="ECO:0000313" key="2">
    <source>
        <dbReference type="Proteomes" id="UP000187429"/>
    </source>
</evidence>
<dbReference type="Proteomes" id="UP000187429">
    <property type="component" value="Unassembled WGS sequence"/>
</dbReference>
<dbReference type="AlphaFoldDB" id="A0A1R1YAR7"/>
<gene>
    <name evidence="1" type="ORF">AYI69_g4793</name>
</gene>